<sequence>MLRSPRSRMTPNHGPGPGVGIHIQCQDPYLQGSRYPGEMITSSNYGHGYGGSWIAHNPEYSPLLHGVSRLAIHTRDAPRDIPLEPPQAHAAPTQGERETTRGERPRARDAVLVLRGPGSRGLRQPQRAPPAALPQNLPAMGDTQKDHPVRGGGRGRRSRATRGGAGRPELLISGSDTAVAA</sequence>
<feature type="region of interest" description="Disordered" evidence="1">
    <location>
        <begin position="78"/>
        <end position="181"/>
    </location>
</feature>
<evidence type="ECO:0000313" key="3">
    <source>
        <dbReference type="Proteomes" id="UP001148614"/>
    </source>
</evidence>
<dbReference type="Proteomes" id="UP001148614">
    <property type="component" value="Unassembled WGS sequence"/>
</dbReference>
<feature type="region of interest" description="Disordered" evidence="1">
    <location>
        <begin position="1"/>
        <end position="20"/>
    </location>
</feature>
<feature type="compositionally biased region" description="Basic and acidic residues" evidence="1">
    <location>
        <begin position="95"/>
        <end position="109"/>
    </location>
</feature>
<gene>
    <name evidence="2" type="ORF">NPX13_g1811</name>
</gene>
<evidence type="ECO:0000256" key="1">
    <source>
        <dbReference type="SAM" id="MobiDB-lite"/>
    </source>
</evidence>
<evidence type="ECO:0000313" key="2">
    <source>
        <dbReference type="EMBL" id="KAJ3578748.1"/>
    </source>
</evidence>
<dbReference type="EMBL" id="JANPWZ010000174">
    <property type="protein sequence ID" value="KAJ3578748.1"/>
    <property type="molecule type" value="Genomic_DNA"/>
</dbReference>
<dbReference type="AlphaFoldDB" id="A0A9W8NKE1"/>
<comment type="caution">
    <text evidence="2">The sequence shown here is derived from an EMBL/GenBank/DDBJ whole genome shotgun (WGS) entry which is preliminary data.</text>
</comment>
<protein>
    <submittedName>
        <fullName evidence="2">Uncharacterized protein</fullName>
    </submittedName>
</protein>
<organism evidence="2 3">
    <name type="scientific">Xylaria arbuscula</name>
    <dbReference type="NCBI Taxonomy" id="114810"/>
    <lineage>
        <taxon>Eukaryota</taxon>
        <taxon>Fungi</taxon>
        <taxon>Dikarya</taxon>
        <taxon>Ascomycota</taxon>
        <taxon>Pezizomycotina</taxon>
        <taxon>Sordariomycetes</taxon>
        <taxon>Xylariomycetidae</taxon>
        <taxon>Xylariales</taxon>
        <taxon>Xylariaceae</taxon>
        <taxon>Xylaria</taxon>
    </lineage>
</organism>
<accession>A0A9W8NKE1</accession>
<reference evidence="2" key="1">
    <citation type="submission" date="2022-07" db="EMBL/GenBank/DDBJ databases">
        <title>Genome Sequence of Xylaria arbuscula.</title>
        <authorList>
            <person name="Buettner E."/>
        </authorList>
    </citation>
    <scope>NUCLEOTIDE SEQUENCE</scope>
    <source>
        <strain evidence="2">VT107</strain>
    </source>
</reference>
<keyword evidence="3" id="KW-1185">Reference proteome</keyword>
<name>A0A9W8NKE1_9PEZI</name>
<proteinExistence type="predicted"/>